<feature type="binding site" evidence="14">
    <location>
        <begin position="7"/>
        <end position="10"/>
    </location>
    <ligand>
        <name>ATP</name>
        <dbReference type="ChEBI" id="CHEBI:30616"/>
    </ligand>
</feature>
<dbReference type="NCBIfam" id="TIGR00656">
    <property type="entry name" value="asp_kin_monofn"/>
    <property type="match status" value="1"/>
</dbReference>
<dbReference type="Proteomes" id="UP000199205">
    <property type="component" value="Unassembled WGS sequence"/>
</dbReference>
<gene>
    <name evidence="18" type="ORF">GA0061101_102590</name>
</gene>
<organism evidence="18 19">
    <name type="scientific">Rhizobium lusitanum</name>
    <dbReference type="NCBI Taxonomy" id="293958"/>
    <lineage>
        <taxon>Bacteria</taxon>
        <taxon>Pseudomonadati</taxon>
        <taxon>Pseudomonadota</taxon>
        <taxon>Alphaproteobacteria</taxon>
        <taxon>Hyphomicrobiales</taxon>
        <taxon>Rhizobiaceae</taxon>
        <taxon>Rhizobium/Agrobacterium group</taxon>
        <taxon>Rhizobium</taxon>
    </lineage>
</organism>
<comment type="catalytic activity">
    <reaction evidence="13 15">
        <text>L-aspartate + ATP = 4-phospho-L-aspartate + ADP</text>
        <dbReference type="Rhea" id="RHEA:23776"/>
        <dbReference type="ChEBI" id="CHEBI:29991"/>
        <dbReference type="ChEBI" id="CHEBI:30616"/>
        <dbReference type="ChEBI" id="CHEBI:57535"/>
        <dbReference type="ChEBI" id="CHEBI:456216"/>
        <dbReference type="EC" id="2.7.2.4"/>
    </reaction>
</comment>
<dbReference type="GO" id="GO:0009090">
    <property type="term" value="P:homoserine biosynthetic process"/>
    <property type="evidence" value="ECO:0007669"/>
    <property type="project" value="TreeGrafter"/>
</dbReference>
<evidence type="ECO:0000256" key="6">
    <source>
        <dbReference type="ARBA" id="ARBA00016273"/>
    </source>
</evidence>
<dbReference type="GO" id="GO:0009088">
    <property type="term" value="P:threonine biosynthetic process"/>
    <property type="evidence" value="ECO:0007669"/>
    <property type="project" value="UniProtKB-UniPathway"/>
</dbReference>
<dbReference type="AlphaFoldDB" id="A0A1C3ULG3"/>
<evidence type="ECO:0000313" key="19">
    <source>
        <dbReference type="Proteomes" id="UP000199205"/>
    </source>
</evidence>
<dbReference type="CDD" id="cd04913">
    <property type="entry name" value="ACT_AKii-LysC-BS-like_1"/>
    <property type="match status" value="1"/>
</dbReference>
<dbReference type="RefSeq" id="WP_037196641.1">
    <property type="nucleotide sequence ID" value="NZ_FMAF01000002.1"/>
</dbReference>
<dbReference type="NCBIfam" id="NF005154">
    <property type="entry name" value="PRK06635.1-2"/>
    <property type="match status" value="1"/>
</dbReference>
<dbReference type="EC" id="2.7.2.4" evidence="5 15"/>
<evidence type="ECO:0000256" key="3">
    <source>
        <dbReference type="ARBA" id="ARBA00005139"/>
    </source>
</evidence>
<accession>A0A1C3ULG3</accession>
<evidence type="ECO:0000259" key="17">
    <source>
        <dbReference type="PROSITE" id="PS51671"/>
    </source>
</evidence>
<dbReference type="GO" id="GO:0005524">
    <property type="term" value="F:ATP binding"/>
    <property type="evidence" value="ECO:0007669"/>
    <property type="project" value="UniProtKB-KW"/>
</dbReference>
<dbReference type="UniPathway" id="UPA00051">
    <property type="reaction ID" value="UER00462"/>
</dbReference>
<dbReference type="CDD" id="cd04261">
    <property type="entry name" value="AAK_AKii-LysC-BS"/>
    <property type="match status" value="1"/>
</dbReference>
<dbReference type="Pfam" id="PF00696">
    <property type="entry name" value="AA_kinase"/>
    <property type="match status" value="1"/>
</dbReference>
<dbReference type="Pfam" id="PF22468">
    <property type="entry name" value="ACT_9"/>
    <property type="match status" value="2"/>
</dbReference>
<keyword evidence="7 16" id="KW-0028">Amino-acid biosynthesis</keyword>
<evidence type="ECO:0000256" key="12">
    <source>
        <dbReference type="ARBA" id="ARBA00023154"/>
    </source>
</evidence>
<comment type="pathway">
    <text evidence="3 16">Amino-acid biosynthesis; L-threonine biosynthesis; L-threonine from L-aspartate: step 1/5.</text>
</comment>
<dbReference type="OrthoDB" id="9799110at2"/>
<reference evidence="18 19" key="1">
    <citation type="submission" date="2016-08" db="EMBL/GenBank/DDBJ databases">
        <authorList>
            <person name="Seilhamer J.J."/>
        </authorList>
    </citation>
    <scope>NUCLEOTIDE SEQUENCE [LARGE SCALE GENOMIC DNA]</scope>
    <source>
        <strain evidence="18 19">P1-7</strain>
    </source>
</reference>
<evidence type="ECO:0000256" key="2">
    <source>
        <dbReference type="ARBA" id="ARBA00004986"/>
    </source>
</evidence>
<protein>
    <recommendedName>
        <fullName evidence="6 15">Aspartokinase</fullName>
        <ecNumber evidence="5 15">2.7.2.4</ecNumber>
    </recommendedName>
</protein>
<dbReference type="PANTHER" id="PTHR21499:SF3">
    <property type="entry name" value="ASPARTOKINASE"/>
    <property type="match status" value="1"/>
</dbReference>
<proteinExistence type="inferred from homology"/>
<dbReference type="InterPro" id="IPR041740">
    <property type="entry name" value="AKii-LysC-BS"/>
</dbReference>
<dbReference type="FunFam" id="3.40.1160.10:FF:000002">
    <property type="entry name" value="Aspartokinase"/>
    <property type="match status" value="1"/>
</dbReference>
<evidence type="ECO:0000256" key="16">
    <source>
        <dbReference type="RuleBase" id="RU004249"/>
    </source>
</evidence>
<feature type="binding site" evidence="14">
    <location>
        <begin position="180"/>
        <end position="181"/>
    </location>
    <ligand>
        <name>ATP</name>
        <dbReference type="ChEBI" id="CHEBI:30616"/>
    </ligand>
</feature>
<evidence type="ECO:0000256" key="7">
    <source>
        <dbReference type="ARBA" id="ARBA00022605"/>
    </source>
</evidence>
<dbReference type="Gene3D" id="3.30.2130.10">
    <property type="entry name" value="VC0802-like"/>
    <property type="match status" value="1"/>
</dbReference>
<dbReference type="PROSITE" id="PS51671">
    <property type="entry name" value="ACT"/>
    <property type="match status" value="1"/>
</dbReference>
<keyword evidence="10 15" id="KW-0418">Kinase</keyword>
<dbReference type="InterPro" id="IPR005260">
    <property type="entry name" value="Asp_kin_monofn"/>
</dbReference>
<evidence type="ECO:0000256" key="8">
    <source>
        <dbReference type="ARBA" id="ARBA00022679"/>
    </source>
</evidence>
<evidence type="ECO:0000256" key="4">
    <source>
        <dbReference type="ARBA" id="ARBA00010122"/>
    </source>
</evidence>
<comment type="pathway">
    <text evidence="1 16">Amino-acid biosynthesis; L-lysine biosynthesis via DAP pathway; (S)-tetrahydrodipicolinate from L-aspartate: step 1/4.</text>
</comment>
<evidence type="ECO:0000256" key="5">
    <source>
        <dbReference type="ARBA" id="ARBA00013059"/>
    </source>
</evidence>
<dbReference type="SUPFAM" id="SSF53633">
    <property type="entry name" value="Carbamate kinase-like"/>
    <property type="match status" value="1"/>
</dbReference>
<dbReference type="InterPro" id="IPR054352">
    <property type="entry name" value="ACT_Aspartokinase"/>
</dbReference>
<comment type="similarity">
    <text evidence="4 15">Belongs to the aspartokinase family.</text>
</comment>
<dbReference type="PROSITE" id="PS00324">
    <property type="entry name" value="ASPARTOKINASE"/>
    <property type="match status" value="1"/>
</dbReference>
<dbReference type="EMBL" id="FMAF01000002">
    <property type="protein sequence ID" value="SCB16264.1"/>
    <property type="molecule type" value="Genomic_DNA"/>
</dbReference>
<dbReference type="InterPro" id="IPR018042">
    <property type="entry name" value="Aspartate_kinase_CS"/>
</dbReference>
<keyword evidence="9 14" id="KW-0547">Nucleotide-binding</keyword>
<dbReference type="InterPro" id="IPR001048">
    <property type="entry name" value="Asp/Glu/Uridylate_kinase"/>
</dbReference>
<dbReference type="NCBIfam" id="NF005155">
    <property type="entry name" value="PRK06635.1-4"/>
    <property type="match status" value="1"/>
</dbReference>
<evidence type="ECO:0000256" key="13">
    <source>
        <dbReference type="ARBA" id="ARBA00047872"/>
    </source>
</evidence>
<evidence type="ECO:0000256" key="15">
    <source>
        <dbReference type="RuleBase" id="RU003448"/>
    </source>
</evidence>
<dbReference type="GO" id="GO:0005829">
    <property type="term" value="C:cytosol"/>
    <property type="evidence" value="ECO:0007669"/>
    <property type="project" value="TreeGrafter"/>
</dbReference>
<dbReference type="PANTHER" id="PTHR21499">
    <property type="entry name" value="ASPARTATE KINASE"/>
    <property type="match status" value="1"/>
</dbReference>
<dbReference type="FunFam" id="3.30.2130.10:FF:000002">
    <property type="entry name" value="Aspartokinase"/>
    <property type="match status" value="1"/>
</dbReference>
<feature type="binding site" evidence="14">
    <location>
        <position position="191"/>
    </location>
    <ligand>
        <name>ATP</name>
        <dbReference type="ChEBI" id="CHEBI:30616"/>
    </ligand>
</feature>
<keyword evidence="8 15" id="KW-0808">Transferase</keyword>
<dbReference type="SUPFAM" id="SSF55021">
    <property type="entry name" value="ACT-like"/>
    <property type="match status" value="2"/>
</dbReference>
<feature type="binding site" evidence="14">
    <location>
        <begin position="216"/>
        <end position="217"/>
    </location>
    <ligand>
        <name>ATP</name>
        <dbReference type="ChEBI" id="CHEBI:30616"/>
    </ligand>
</feature>
<evidence type="ECO:0000256" key="11">
    <source>
        <dbReference type="ARBA" id="ARBA00022840"/>
    </source>
</evidence>
<sequence length="424" mass="45403">MARIVMKFGGTSVADLDRIKNVARHVKREVDAGHEVAVVVSAMSGKTNELVGWVQNMPKVAGADHSIYDAREYDAVVASGEQVTSGLLAIALQAMGINARSWQGWQIPIRTDNAHGAARILEIDGGEMIRRMGEGQVAVVAGFQGLGPDNRLSTLGRGGSDTSAVAIAAAVKADRCDIYTDVDGVYTTDPRIEPKARRLKKIAFEEMLEMASLGAKVLQVRSVELAMVFKVRTFVRSSFEDPDAPGMGDLLNPPGTLICDEEEIVEQEVVTGIAYAKDEAQISLRRLADRPGVSAAIFGPLAENHINVDMIVQNISEDGSKTDMTFTVPSGDVDKALRVLGENKEKIGYDVIQNESGLVKVSVIGVGMRSHAGVAATAFRALAEKGINIKAITTSEIKISILIDGPYAELAVRTLHSCYGLDKS</sequence>
<feature type="domain" description="ACT" evidence="17">
    <location>
        <begin position="282"/>
        <end position="366"/>
    </location>
</feature>
<evidence type="ECO:0000256" key="14">
    <source>
        <dbReference type="PIRSR" id="PIRSR000726-1"/>
    </source>
</evidence>
<dbReference type="CDD" id="cd04936">
    <property type="entry name" value="ACT_AKii-LysC-BS-like_2"/>
    <property type="match status" value="1"/>
</dbReference>
<dbReference type="InterPro" id="IPR045865">
    <property type="entry name" value="ACT-like_dom_sf"/>
</dbReference>
<dbReference type="InterPro" id="IPR001341">
    <property type="entry name" value="Asp_kinase"/>
</dbReference>
<dbReference type="NCBIfam" id="TIGR00657">
    <property type="entry name" value="asp_kinases"/>
    <property type="match status" value="1"/>
</dbReference>
<dbReference type="UniPathway" id="UPA00050">
    <property type="reaction ID" value="UER00461"/>
</dbReference>
<dbReference type="InterPro" id="IPR002912">
    <property type="entry name" value="ACT_dom"/>
</dbReference>
<evidence type="ECO:0000313" key="18">
    <source>
        <dbReference type="EMBL" id="SCB16264.1"/>
    </source>
</evidence>
<comment type="pathway">
    <text evidence="2 16">Amino-acid biosynthesis; L-methionine biosynthesis via de novo pathway; L-homoserine from L-aspartate: step 1/3.</text>
</comment>
<feature type="binding site" evidence="14">
    <location>
        <position position="81"/>
    </location>
    <ligand>
        <name>substrate</name>
    </ligand>
</feature>
<dbReference type="InterPro" id="IPR036393">
    <property type="entry name" value="AceGlu_kinase-like_sf"/>
</dbReference>
<name>A0A1C3ULG3_9HYPH</name>
<evidence type="ECO:0000256" key="1">
    <source>
        <dbReference type="ARBA" id="ARBA00004766"/>
    </source>
</evidence>
<evidence type="ECO:0000256" key="10">
    <source>
        <dbReference type="ARBA" id="ARBA00022777"/>
    </source>
</evidence>
<dbReference type="GO" id="GO:0009089">
    <property type="term" value="P:lysine biosynthetic process via diaminopimelate"/>
    <property type="evidence" value="ECO:0007669"/>
    <property type="project" value="UniProtKB-UniPathway"/>
</dbReference>
<evidence type="ECO:0000256" key="9">
    <source>
        <dbReference type="ARBA" id="ARBA00022741"/>
    </source>
</evidence>
<dbReference type="GO" id="GO:0004072">
    <property type="term" value="F:aspartate kinase activity"/>
    <property type="evidence" value="ECO:0007669"/>
    <property type="project" value="UniProtKB-EC"/>
</dbReference>
<dbReference type="PIRSF" id="PIRSF000726">
    <property type="entry name" value="Asp_kin"/>
    <property type="match status" value="1"/>
</dbReference>
<dbReference type="UniPathway" id="UPA00034">
    <property type="reaction ID" value="UER00015"/>
</dbReference>
<keyword evidence="11 14" id="KW-0067">ATP-binding</keyword>
<feature type="binding site" evidence="14">
    <location>
        <position position="186"/>
    </location>
    <ligand>
        <name>ATP</name>
        <dbReference type="ChEBI" id="CHEBI:30616"/>
    </ligand>
</feature>
<keyword evidence="12" id="KW-0457">Lysine biosynthesis</keyword>
<feature type="binding site" evidence="14">
    <location>
        <position position="47"/>
    </location>
    <ligand>
        <name>substrate</name>
    </ligand>
</feature>
<dbReference type="Gene3D" id="3.40.1160.10">
    <property type="entry name" value="Acetylglutamate kinase-like"/>
    <property type="match status" value="1"/>
</dbReference>